<dbReference type="Proteomes" id="UP000624325">
    <property type="component" value="Unassembled WGS sequence"/>
</dbReference>
<keyword evidence="3" id="KW-1185">Reference proteome</keyword>
<evidence type="ECO:0000313" key="3">
    <source>
        <dbReference type="Proteomes" id="UP000624325"/>
    </source>
</evidence>
<dbReference type="EMBL" id="BONC01000142">
    <property type="protein sequence ID" value="GIF61854.1"/>
    <property type="molecule type" value="Genomic_DNA"/>
</dbReference>
<evidence type="ECO:0000256" key="1">
    <source>
        <dbReference type="SAM" id="MobiDB-lite"/>
    </source>
</evidence>
<accession>A0ABQ4CGF5</accession>
<protein>
    <submittedName>
        <fullName evidence="2">Uncharacterized protein</fullName>
    </submittedName>
</protein>
<proteinExistence type="predicted"/>
<gene>
    <name evidence="2" type="ORF">Air01nite_79490</name>
</gene>
<name>A0ABQ4CGF5_9ACTN</name>
<organism evidence="2 3">
    <name type="scientific">Asanoa iriomotensis</name>
    <dbReference type="NCBI Taxonomy" id="234613"/>
    <lineage>
        <taxon>Bacteria</taxon>
        <taxon>Bacillati</taxon>
        <taxon>Actinomycetota</taxon>
        <taxon>Actinomycetes</taxon>
        <taxon>Micromonosporales</taxon>
        <taxon>Micromonosporaceae</taxon>
        <taxon>Asanoa</taxon>
    </lineage>
</organism>
<feature type="region of interest" description="Disordered" evidence="1">
    <location>
        <begin position="44"/>
        <end position="65"/>
    </location>
</feature>
<feature type="compositionally biased region" description="Gly residues" evidence="1">
    <location>
        <begin position="52"/>
        <end position="65"/>
    </location>
</feature>
<reference evidence="2 3" key="1">
    <citation type="submission" date="2021-01" db="EMBL/GenBank/DDBJ databases">
        <title>Whole genome shotgun sequence of Asanoa iriomotensis NBRC 100142.</title>
        <authorList>
            <person name="Komaki H."/>
            <person name="Tamura T."/>
        </authorList>
    </citation>
    <scope>NUCLEOTIDE SEQUENCE [LARGE SCALE GENOMIC DNA]</scope>
    <source>
        <strain evidence="2 3">NBRC 100142</strain>
    </source>
</reference>
<sequence length="65" mass="6630">MVALGAPGPDALAELLELFVVECHTDPFANVTERSLGYYTRMTKGPPQVAGAPGGADGAGGEISR</sequence>
<evidence type="ECO:0000313" key="2">
    <source>
        <dbReference type="EMBL" id="GIF61854.1"/>
    </source>
</evidence>
<comment type="caution">
    <text evidence="2">The sequence shown here is derived from an EMBL/GenBank/DDBJ whole genome shotgun (WGS) entry which is preliminary data.</text>
</comment>